<keyword evidence="1" id="KW-1133">Transmembrane helix</keyword>
<sequence>MKKSVMIIAVFCGGLIAGLFFDKLSSYYRMPGIWNQGESIVEKIEQYKENVGRYPDQQWFTETIPDVVTSEGHEWLYLNIEPSDSKGKTLLIATWIEYGDSFYAVYSGGLVRKVDLDTLTNKN</sequence>
<dbReference type="Proteomes" id="UP000634206">
    <property type="component" value="Unassembled WGS sequence"/>
</dbReference>
<accession>A0AAE2SGR6</accession>
<keyword evidence="1" id="KW-0472">Membrane</keyword>
<gene>
    <name evidence="2" type="ORF">JIN83_16550</name>
</gene>
<evidence type="ECO:0000313" key="3">
    <source>
        <dbReference type="Proteomes" id="UP000634206"/>
    </source>
</evidence>
<keyword evidence="3" id="KW-1185">Reference proteome</keyword>
<proteinExistence type="predicted"/>
<feature type="transmembrane region" description="Helical" evidence="1">
    <location>
        <begin position="6"/>
        <end position="24"/>
    </location>
</feature>
<organism evidence="2 3">
    <name type="scientific">Oceaniferula flava</name>
    <dbReference type="NCBI Taxonomy" id="2800421"/>
    <lineage>
        <taxon>Bacteria</taxon>
        <taxon>Pseudomonadati</taxon>
        <taxon>Verrucomicrobiota</taxon>
        <taxon>Verrucomicrobiia</taxon>
        <taxon>Verrucomicrobiales</taxon>
        <taxon>Verrucomicrobiaceae</taxon>
        <taxon>Oceaniferula</taxon>
    </lineage>
</organism>
<dbReference type="AlphaFoldDB" id="A0AAE2SGR6"/>
<evidence type="ECO:0000313" key="2">
    <source>
        <dbReference type="EMBL" id="MBK1856584.1"/>
    </source>
</evidence>
<comment type="caution">
    <text evidence="2">The sequence shown here is derived from an EMBL/GenBank/DDBJ whole genome shotgun (WGS) entry which is preliminary data.</text>
</comment>
<protein>
    <submittedName>
        <fullName evidence="2">Uncharacterized protein</fullName>
    </submittedName>
</protein>
<dbReference type="RefSeq" id="WP_309491204.1">
    <property type="nucleotide sequence ID" value="NZ_JAENIG010000020.1"/>
</dbReference>
<keyword evidence="1" id="KW-0812">Transmembrane</keyword>
<reference evidence="2" key="1">
    <citation type="submission" date="2021-01" db="EMBL/GenBank/DDBJ databases">
        <title>Modified the classification status of verrucomicrobia.</title>
        <authorList>
            <person name="Feng X."/>
        </authorList>
    </citation>
    <scope>NUCLEOTIDE SEQUENCE</scope>
    <source>
        <strain evidence="2">5K15</strain>
    </source>
</reference>
<evidence type="ECO:0000256" key="1">
    <source>
        <dbReference type="SAM" id="Phobius"/>
    </source>
</evidence>
<name>A0AAE2SGR6_9BACT</name>
<dbReference type="EMBL" id="JAENIG010000020">
    <property type="protein sequence ID" value="MBK1856584.1"/>
    <property type="molecule type" value="Genomic_DNA"/>
</dbReference>